<gene>
    <name evidence="2" type="ORF">Y10_32460</name>
</gene>
<evidence type="ECO:0000313" key="2">
    <source>
        <dbReference type="EMBL" id="GLB50878.1"/>
    </source>
</evidence>
<keyword evidence="3" id="KW-1185">Reference proteome</keyword>
<dbReference type="EMBL" id="BRVO01000005">
    <property type="protein sequence ID" value="GLB50878.1"/>
    <property type="molecule type" value="Genomic_DNA"/>
</dbReference>
<comment type="caution">
    <text evidence="2">The sequence shown here is derived from an EMBL/GenBank/DDBJ whole genome shotgun (WGS) entry which is preliminary data.</text>
</comment>
<evidence type="ECO:0008006" key="4">
    <source>
        <dbReference type="Google" id="ProtNLM"/>
    </source>
</evidence>
<feature type="chain" id="PRO_5045630624" description="DUF1573 domain-containing protein" evidence="1">
    <location>
        <begin position="20"/>
        <end position="142"/>
    </location>
</feature>
<evidence type="ECO:0000313" key="3">
    <source>
        <dbReference type="Proteomes" id="UP001143543"/>
    </source>
</evidence>
<dbReference type="InterPro" id="IPR011467">
    <property type="entry name" value="DUF1573"/>
</dbReference>
<sequence>MKNFYLLFLVCLFSGITYAQEKVANIEFTTQEIDYGTIAKGSNGIRTFEFTNTGEAPLVITNVYSSCGCTIPKKPEEPIAPGKTGVIEVKYNTTRVGPISKTITVHSNAKNAPTIALRIKGTVDDKKEESVLMKKTSVMDKK</sequence>
<dbReference type="PANTHER" id="PTHR37833:SF1">
    <property type="entry name" value="SIGNAL PEPTIDE PROTEIN"/>
    <property type="match status" value="1"/>
</dbReference>
<protein>
    <recommendedName>
        <fullName evidence="4">DUF1573 domain-containing protein</fullName>
    </recommendedName>
</protein>
<keyword evidence="1" id="KW-0732">Signal</keyword>
<dbReference type="InterPro" id="IPR013783">
    <property type="entry name" value="Ig-like_fold"/>
</dbReference>
<proteinExistence type="predicted"/>
<dbReference type="Proteomes" id="UP001143543">
    <property type="component" value="Unassembled WGS sequence"/>
</dbReference>
<evidence type="ECO:0000256" key="1">
    <source>
        <dbReference type="SAM" id="SignalP"/>
    </source>
</evidence>
<feature type="signal peptide" evidence="1">
    <location>
        <begin position="1"/>
        <end position="19"/>
    </location>
</feature>
<dbReference type="RefSeq" id="WP_281766514.1">
    <property type="nucleotide sequence ID" value="NZ_BRVO01000005.1"/>
</dbReference>
<dbReference type="Gene3D" id="2.60.40.10">
    <property type="entry name" value="Immunoglobulins"/>
    <property type="match status" value="1"/>
</dbReference>
<name>A0ABQ5MN98_9FLAO</name>
<accession>A0ABQ5MN98</accession>
<dbReference type="PANTHER" id="PTHR37833">
    <property type="entry name" value="LIPOPROTEIN-RELATED"/>
    <property type="match status" value="1"/>
</dbReference>
<organism evidence="2 3">
    <name type="scientific">Neptunitalea lumnitzerae</name>
    <dbReference type="NCBI Taxonomy" id="2965509"/>
    <lineage>
        <taxon>Bacteria</taxon>
        <taxon>Pseudomonadati</taxon>
        <taxon>Bacteroidota</taxon>
        <taxon>Flavobacteriia</taxon>
        <taxon>Flavobacteriales</taxon>
        <taxon>Flavobacteriaceae</taxon>
        <taxon>Neptunitalea</taxon>
    </lineage>
</organism>
<reference evidence="2" key="1">
    <citation type="submission" date="2022-07" db="EMBL/GenBank/DDBJ databases">
        <title>Taxonomy of Novel Oxalotrophic and Methylotrophic Bacteria.</title>
        <authorList>
            <person name="Sahin N."/>
            <person name="Tani A."/>
        </authorList>
    </citation>
    <scope>NUCLEOTIDE SEQUENCE</scope>
    <source>
        <strain evidence="2">Y10</strain>
    </source>
</reference>
<dbReference type="Pfam" id="PF07610">
    <property type="entry name" value="DUF1573"/>
    <property type="match status" value="1"/>
</dbReference>